<keyword evidence="1" id="KW-0812">Transmembrane</keyword>
<sequence length="128" mass="12992">MRGTTRRRSIPTRYVAAAVGAVLVLGNALLVLGPVLGLVGTAAGVGPVLQLPYGAIAVAIVVGFLVAVGCVLLAAISRRPRLCWILVVAAWIASLIGSTWPIVATAGAAVDRVGDVIPFIAELIGMVV</sequence>
<keyword evidence="1" id="KW-1133">Transmembrane helix</keyword>
<name>A0A1G8DQP1_9MICO</name>
<feature type="transmembrane region" description="Helical" evidence="1">
    <location>
        <begin position="53"/>
        <end position="75"/>
    </location>
</feature>
<dbReference type="EMBL" id="LT629695">
    <property type="protein sequence ID" value="SDH59760.1"/>
    <property type="molecule type" value="Genomic_DNA"/>
</dbReference>
<dbReference type="OrthoDB" id="5126409at2"/>
<dbReference type="STRING" id="399736.SAMN04489720_1733"/>
<dbReference type="AlphaFoldDB" id="A0A1G8DQP1"/>
<accession>A0A1G8DQP1</accession>
<organism evidence="2 3">
    <name type="scientific">Agrococcus jejuensis</name>
    <dbReference type="NCBI Taxonomy" id="399736"/>
    <lineage>
        <taxon>Bacteria</taxon>
        <taxon>Bacillati</taxon>
        <taxon>Actinomycetota</taxon>
        <taxon>Actinomycetes</taxon>
        <taxon>Micrococcales</taxon>
        <taxon>Microbacteriaceae</taxon>
        <taxon>Agrococcus</taxon>
    </lineage>
</organism>
<evidence type="ECO:0000313" key="3">
    <source>
        <dbReference type="Proteomes" id="UP000198822"/>
    </source>
</evidence>
<feature type="transmembrane region" description="Helical" evidence="1">
    <location>
        <begin position="12"/>
        <end position="33"/>
    </location>
</feature>
<dbReference type="Proteomes" id="UP000198822">
    <property type="component" value="Chromosome I"/>
</dbReference>
<keyword evidence="1" id="KW-0472">Membrane</keyword>
<dbReference type="RefSeq" id="WP_092504215.1">
    <property type="nucleotide sequence ID" value="NZ_LT629695.1"/>
</dbReference>
<evidence type="ECO:0000256" key="1">
    <source>
        <dbReference type="SAM" id="Phobius"/>
    </source>
</evidence>
<gene>
    <name evidence="2" type="ORF">SAMN04489720_1733</name>
</gene>
<evidence type="ECO:0000313" key="2">
    <source>
        <dbReference type="EMBL" id="SDH59760.1"/>
    </source>
</evidence>
<reference evidence="3" key="1">
    <citation type="submission" date="2016-10" db="EMBL/GenBank/DDBJ databases">
        <authorList>
            <person name="Varghese N."/>
            <person name="Submissions S."/>
        </authorList>
    </citation>
    <scope>NUCLEOTIDE SEQUENCE [LARGE SCALE GENOMIC DNA]</scope>
    <source>
        <strain evidence="3">DSM 22002</strain>
    </source>
</reference>
<keyword evidence="3" id="KW-1185">Reference proteome</keyword>
<proteinExistence type="predicted"/>
<feature type="transmembrane region" description="Helical" evidence="1">
    <location>
        <begin position="82"/>
        <end position="103"/>
    </location>
</feature>
<protein>
    <submittedName>
        <fullName evidence="2">Uncharacterized protein</fullName>
    </submittedName>
</protein>